<dbReference type="AlphaFoldDB" id="A0A9P6MCJ3"/>
<dbReference type="InterPro" id="IPR015943">
    <property type="entry name" value="WD40/YVTN_repeat-like_dom_sf"/>
</dbReference>
<dbReference type="Pfam" id="PF00805">
    <property type="entry name" value="Pentapeptide"/>
    <property type="match status" value="1"/>
</dbReference>
<dbReference type="InterPro" id="IPR001680">
    <property type="entry name" value="WD40_rpt"/>
</dbReference>
<evidence type="ECO:0000256" key="3">
    <source>
        <dbReference type="PROSITE-ProRule" id="PRU00221"/>
    </source>
</evidence>
<gene>
    <name evidence="4" type="ORF">BGZ80_008864</name>
</gene>
<dbReference type="InterPro" id="IPR036322">
    <property type="entry name" value="WD40_repeat_dom_sf"/>
</dbReference>
<keyword evidence="2" id="KW-0677">Repeat</keyword>
<comment type="caution">
    <text evidence="4">The sequence shown here is derived from an EMBL/GenBank/DDBJ whole genome shotgun (WGS) entry which is preliminary data.</text>
</comment>
<keyword evidence="1 3" id="KW-0853">WD repeat</keyword>
<dbReference type="Gene3D" id="2.130.10.10">
    <property type="entry name" value="YVTN repeat-like/Quinoprotein amine dehydrogenase"/>
    <property type="match status" value="1"/>
</dbReference>
<sequence>RAQQQPTFKDQLHSIIEQSKTDGNVEIAAANAITILVRAGVPFIGADLQGIKIPGADLSYGVFDSACLEGANLRDVNLRNIWMRQANLRGAQMRGVQFGELPYLQQDSGVYYCAFSPDGKILAVGTGNGDIHLYETSSWERIRSLNGHSKGVNDVAFSAAGDQIASGSDDET</sequence>
<keyword evidence="5" id="KW-1185">Reference proteome</keyword>
<dbReference type="SUPFAM" id="SSF141571">
    <property type="entry name" value="Pentapeptide repeat-like"/>
    <property type="match status" value="1"/>
</dbReference>
<dbReference type="PROSITE" id="PS50082">
    <property type="entry name" value="WD_REPEATS_2"/>
    <property type="match status" value="1"/>
</dbReference>
<protein>
    <recommendedName>
        <fullName evidence="6">Anaphase-promoting complex subunit 4 WD40 domain-containing protein</fullName>
    </recommendedName>
</protein>
<dbReference type="EMBL" id="JAAAID010004968">
    <property type="protein sequence ID" value="KAF9991823.1"/>
    <property type="molecule type" value="Genomic_DNA"/>
</dbReference>
<dbReference type="PROSITE" id="PS50294">
    <property type="entry name" value="WD_REPEATS_REGION"/>
    <property type="match status" value="1"/>
</dbReference>
<feature type="non-terminal residue" evidence="4">
    <location>
        <position position="1"/>
    </location>
</feature>
<dbReference type="PANTHER" id="PTHR22847">
    <property type="entry name" value="WD40 REPEAT PROTEIN"/>
    <property type="match status" value="1"/>
</dbReference>
<dbReference type="InterPro" id="IPR001646">
    <property type="entry name" value="5peptide_repeat"/>
</dbReference>
<evidence type="ECO:0008006" key="6">
    <source>
        <dbReference type="Google" id="ProtNLM"/>
    </source>
</evidence>
<dbReference type="GO" id="GO:1990234">
    <property type="term" value="C:transferase complex"/>
    <property type="evidence" value="ECO:0007669"/>
    <property type="project" value="UniProtKB-ARBA"/>
</dbReference>
<dbReference type="Pfam" id="PF00400">
    <property type="entry name" value="WD40"/>
    <property type="match status" value="2"/>
</dbReference>
<name>A0A9P6MCJ3_9FUNG</name>
<evidence type="ECO:0000256" key="1">
    <source>
        <dbReference type="ARBA" id="ARBA00022574"/>
    </source>
</evidence>
<reference evidence="4" key="1">
    <citation type="journal article" date="2020" name="Fungal Divers.">
        <title>Resolving the Mortierellaceae phylogeny through synthesis of multi-gene phylogenetics and phylogenomics.</title>
        <authorList>
            <person name="Vandepol N."/>
            <person name="Liber J."/>
            <person name="Desiro A."/>
            <person name="Na H."/>
            <person name="Kennedy M."/>
            <person name="Barry K."/>
            <person name="Grigoriev I.V."/>
            <person name="Miller A.N."/>
            <person name="O'Donnell K."/>
            <person name="Stajich J.E."/>
            <person name="Bonito G."/>
        </authorList>
    </citation>
    <scope>NUCLEOTIDE SEQUENCE</scope>
    <source>
        <strain evidence="4">NRRL 2769</strain>
    </source>
</reference>
<dbReference type="Gene3D" id="2.160.20.80">
    <property type="entry name" value="E3 ubiquitin-protein ligase SopA"/>
    <property type="match status" value="1"/>
</dbReference>
<dbReference type="SUPFAM" id="SSF50978">
    <property type="entry name" value="WD40 repeat-like"/>
    <property type="match status" value="1"/>
</dbReference>
<organism evidence="4 5">
    <name type="scientific">Entomortierella chlamydospora</name>
    <dbReference type="NCBI Taxonomy" id="101097"/>
    <lineage>
        <taxon>Eukaryota</taxon>
        <taxon>Fungi</taxon>
        <taxon>Fungi incertae sedis</taxon>
        <taxon>Mucoromycota</taxon>
        <taxon>Mortierellomycotina</taxon>
        <taxon>Mortierellomycetes</taxon>
        <taxon>Mortierellales</taxon>
        <taxon>Mortierellaceae</taxon>
        <taxon>Entomortierella</taxon>
    </lineage>
</organism>
<dbReference type="PANTHER" id="PTHR22847:SF637">
    <property type="entry name" value="WD REPEAT DOMAIN 5B"/>
    <property type="match status" value="1"/>
</dbReference>
<proteinExistence type="predicted"/>
<evidence type="ECO:0000313" key="4">
    <source>
        <dbReference type="EMBL" id="KAF9991823.1"/>
    </source>
</evidence>
<accession>A0A9P6MCJ3</accession>
<feature type="non-terminal residue" evidence="4">
    <location>
        <position position="172"/>
    </location>
</feature>
<dbReference type="Proteomes" id="UP000703661">
    <property type="component" value="Unassembled WGS sequence"/>
</dbReference>
<evidence type="ECO:0000256" key="2">
    <source>
        <dbReference type="ARBA" id="ARBA00022737"/>
    </source>
</evidence>
<dbReference type="SMART" id="SM00320">
    <property type="entry name" value="WD40"/>
    <property type="match status" value="2"/>
</dbReference>
<feature type="repeat" description="WD" evidence="3">
    <location>
        <begin position="145"/>
        <end position="172"/>
    </location>
</feature>
<evidence type="ECO:0000313" key="5">
    <source>
        <dbReference type="Proteomes" id="UP000703661"/>
    </source>
</evidence>